<comment type="caution">
    <text evidence="1">The sequence shown here is derived from an EMBL/GenBank/DDBJ whole genome shotgun (WGS) entry which is preliminary data.</text>
</comment>
<protein>
    <submittedName>
        <fullName evidence="1">Uncharacterized protein</fullName>
    </submittedName>
</protein>
<gene>
    <name evidence="1" type="ORF">S03H2_34974</name>
</gene>
<feature type="non-terminal residue" evidence="1">
    <location>
        <position position="180"/>
    </location>
</feature>
<sequence length="180" mass="21059">MTDNLAPSAKQKFNTVISKNTFYFYNQEFEETYEGYVNSVKETLLVLRNHVQNKGLKKELFEDLIHKKGNGLRALLALTGFSNESLKRLITFIRIVDDSELNVLTYKERWMTEVEMNNKGNIKEWSDSKIEKKIRESEFFRKGLVNIFFEGSTIPILSNYLPLFELKKLSISKLNFKIDA</sequence>
<evidence type="ECO:0000313" key="1">
    <source>
        <dbReference type="EMBL" id="GAH59727.1"/>
    </source>
</evidence>
<proteinExistence type="predicted"/>
<organism evidence="1">
    <name type="scientific">marine sediment metagenome</name>
    <dbReference type="NCBI Taxonomy" id="412755"/>
    <lineage>
        <taxon>unclassified sequences</taxon>
        <taxon>metagenomes</taxon>
        <taxon>ecological metagenomes</taxon>
    </lineage>
</organism>
<reference evidence="1" key="1">
    <citation type="journal article" date="2014" name="Front. Microbiol.">
        <title>High frequency of phylogenetically diverse reductive dehalogenase-homologous genes in deep subseafloor sedimentary metagenomes.</title>
        <authorList>
            <person name="Kawai M."/>
            <person name="Futagami T."/>
            <person name="Toyoda A."/>
            <person name="Takaki Y."/>
            <person name="Nishi S."/>
            <person name="Hori S."/>
            <person name="Arai W."/>
            <person name="Tsubouchi T."/>
            <person name="Morono Y."/>
            <person name="Uchiyama I."/>
            <person name="Ito T."/>
            <person name="Fujiyama A."/>
            <person name="Inagaki F."/>
            <person name="Takami H."/>
        </authorList>
    </citation>
    <scope>NUCLEOTIDE SEQUENCE</scope>
    <source>
        <strain evidence="1">Expedition CK06-06</strain>
    </source>
</reference>
<dbReference type="AlphaFoldDB" id="X1GRA4"/>
<name>X1GRA4_9ZZZZ</name>
<accession>X1GRA4</accession>
<dbReference type="EMBL" id="BARU01021364">
    <property type="protein sequence ID" value="GAH59727.1"/>
    <property type="molecule type" value="Genomic_DNA"/>
</dbReference>